<organism evidence="1 2">
    <name type="scientific">Nocardioides alpinus</name>
    <dbReference type="NCBI Taxonomy" id="748909"/>
    <lineage>
        <taxon>Bacteria</taxon>
        <taxon>Bacillati</taxon>
        <taxon>Actinomycetota</taxon>
        <taxon>Actinomycetes</taxon>
        <taxon>Propionibacteriales</taxon>
        <taxon>Nocardioidaceae</taxon>
        <taxon>Nocardioides</taxon>
    </lineage>
</organism>
<evidence type="ECO:0000313" key="1">
    <source>
        <dbReference type="EMBL" id="PKH44110.1"/>
    </source>
</evidence>
<keyword evidence="2" id="KW-1185">Reference proteome</keyword>
<name>A0ABX4R1S3_9ACTN</name>
<evidence type="ECO:0000313" key="2">
    <source>
        <dbReference type="Proteomes" id="UP000233565"/>
    </source>
</evidence>
<comment type="caution">
    <text evidence="1">The sequence shown here is derived from an EMBL/GenBank/DDBJ whole genome shotgun (WGS) entry which is preliminary data.</text>
</comment>
<proteinExistence type="predicted"/>
<accession>A0ABX4R1S3</accession>
<reference evidence="1 2" key="1">
    <citation type="submission" date="2017-12" db="EMBL/GenBank/DDBJ databases">
        <title>Pharmacopeia of the Arctic Ocean.</title>
        <authorList>
            <person name="Collins E."/>
            <person name="Ducluzeau A.-L."/>
        </authorList>
    </citation>
    <scope>NUCLEOTIDE SEQUENCE [LARGE SCALE GENOMIC DNA]</scope>
    <source>
        <strain evidence="1 2">DSM 23325</strain>
    </source>
</reference>
<dbReference type="RefSeq" id="WP_091195877.1">
    <property type="nucleotide sequence ID" value="NZ_FOKC01000002.1"/>
</dbReference>
<gene>
    <name evidence="1" type="ORF">CXG46_00665</name>
</gene>
<dbReference type="Proteomes" id="UP000233565">
    <property type="component" value="Unassembled WGS sequence"/>
</dbReference>
<sequence>MTTRIDCDTCMVRGLHCHDCVVMVLLGPPPEITIDDDEMAALDVLASGGLVPPLRMVEPVAGPVVESA</sequence>
<protein>
    <submittedName>
        <fullName evidence="1">Uncharacterized protein</fullName>
    </submittedName>
</protein>
<dbReference type="EMBL" id="PJBV01000010">
    <property type="protein sequence ID" value="PKH44110.1"/>
    <property type="molecule type" value="Genomic_DNA"/>
</dbReference>